<dbReference type="InterPro" id="IPR036890">
    <property type="entry name" value="HATPase_C_sf"/>
</dbReference>
<comment type="caution">
    <text evidence="5">The sequence shown here is derived from an EMBL/GenBank/DDBJ whole genome shotgun (WGS) entry which is preliminary data.</text>
</comment>
<comment type="catalytic activity">
    <reaction evidence="1">
        <text>ATP + protein L-histidine = ADP + protein N-phospho-L-histidine.</text>
        <dbReference type="EC" id="2.7.13.3"/>
    </reaction>
</comment>
<dbReference type="SUPFAM" id="SSF55874">
    <property type="entry name" value="ATPase domain of HSP90 chaperone/DNA topoisomerase II/histidine kinase"/>
    <property type="match status" value="1"/>
</dbReference>
<dbReference type="Pfam" id="PF00512">
    <property type="entry name" value="HisKA"/>
    <property type="match status" value="1"/>
</dbReference>
<dbReference type="InterPro" id="IPR003661">
    <property type="entry name" value="HisK_dim/P_dom"/>
</dbReference>
<dbReference type="Gene3D" id="1.10.287.130">
    <property type="match status" value="1"/>
</dbReference>
<keyword evidence="5" id="KW-0067">ATP-binding</keyword>
<dbReference type="CDD" id="cd00082">
    <property type="entry name" value="HisKA"/>
    <property type="match status" value="1"/>
</dbReference>
<dbReference type="InterPro" id="IPR004358">
    <property type="entry name" value="Sig_transdc_His_kin-like_C"/>
</dbReference>
<dbReference type="InterPro" id="IPR003018">
    <property type="entry name" value="GAF"/>
</dbReference>
<dbReference type="RefSeq" id="WP_386801150.1">
    <property type="nucleotide sequence ID" value="NZ_JBHTMU010000001.1"/>
</dbReference>
<evidence type="ECO:0000256" key="2">
    <source>
        <dbReference type="ARBA" id="ARBA00012438"/>
    </source>
</evidence>
<dbReference type="PROSITE" id="PS50109">
    <property type="entry name" value="HIS_KIN"/>
    <property type="match status" value="1"/>
</dbReference>
<dbReference type="Gene3D" id="3.30.450.40">
    <property type="match status" value="1"/>
</dbReference>
<name>A0ABW3ZEE1_9RHOB</name>
<dbReference type="SMART" id="SM00065">
    <property type="entry name" value="GAF"/>
    <property type="match status" value="1"/>
</dbReference>
<evidence type="ECO:0000256" key="3">
    <source>
        <dbReference type="ARBA" id="ARBA00022553"/>
    </source>
</evidence>
<dbReference type="Pfam" id="PF01590">
    <property type="entry name" value="GAF"/>
    <property type="match status" value="1"/>
</dbReference>
<accession>A0ABW3ZEE1</accession>
<protein>
    <recommendedName>
        <fullName evidence="2">histidine kinase</fullName>
        <ecNumber evidence="2">2.7.13.3</ecNumber>
    </recommendedName>
</protein>
<dbReference type="Pfam" id="PF02518">
    <property type="entry name" value="HATPase_c"/>
    <property type="match status" value="1"/>
</dbReference>
<evidence type="ECO:0000256" key="1">
    <source>
        <dbReference type="ARBA" id="ARBA00000085"/>
    </source>
</evidence>
<dbReference type="InterPro" id="IPR029016">
    <property type="entry name" value="GAF-like_dom_sf"/>
</dbReference>
<keyword evidence="3" id="KW-0597">Phosphoprotein</keyword>
<feature type="domain" description="Histidine kinase" evidence="4">
    <location>
        <begin position="183"/>
        <end position="398"/>
    </location>
</feature>
<gene>
    <name evidence="5" type="ORF">ACFQ4E_01525</name>
</gene>
<reference evidence="6" key="1">
    <citation type="journal article" date="2019" name="Int. J. Syst. Evol. Microbiol.">
        <title>The Global Catalogue of Microorganisms (GCM) 10K type strain sequencing project: providing services to taxonomists for standard genome sequencing and annotation.</title>
        <authorList>
            <consortium name="The Broad Institute Genomics Platform"/>
            <consortium name="The Broad Institute Genome Sequencing Center for Infectious Disease"/>
            <person name="Wu L."/>
            <person name="Ma J."/>
        </authorList>
    </citation>
    <scope>NUCLEOTIDE SEQUENCE [LARGE SCALE GENOMIC DNA]</scope>
    <source>
        <strain evidence="6">CCUG 62953</strain>
    </source>
</reference>
<dbReference type="InterPro" id="IPR036097">
    <property type="entry name" value="HisK_dim/P_sf"/>
</dbReference>
<keyword evidence="6" id="KW-1185">Reference proteome</keyword>
<dbReference type="SUPFAM" id="SSF55781">
    <property type="entry name" value="GAF domain-like"/>
    <property type="match status" value="1"/>
</dbReference>
<dbReference type="InterPro" id="IPR003594">
    <property type="entry name" value="HATPase_dom"/>
</dbReference>
<dbReference type="PANTHER" id="PTHR43102">
    <property type="entry name" value="SLR1143 PROTEIN"/>
    <property type="match status" value="1"/>
</dbReference>
<dbReference type="GO" id="GO:0005524">
    <property type="term" value="F:ATP binding"/>
    <property type="evidence" value="ECO:0007669"/>
    <property type="project" value="UniProtKB-KW"/>
</dbReference>
<sequence length="403" mass="43478">MRTYPIPFNEEARLRAVFDVPGLVSANDAIFDAICDATRKLFGCPIAHVSVIEDDTQWYKSVVGIELDRMPKAQSFCTYTIMSDAPMVVPDLSRDPRFTRHPMVAEGGPQARFYAGVPLILSSGYRFGSLCALDFVPHEPPSAREIAILTDLGRAVVAALEAIPPETAAAREDLQAKEAFLTLVGHELRTPLSILFGGMRLLEAQSAGTPGAVLVASARKSVEHLMRLVETLIAFSDASTGELRLNERAVNLQEILDRVSGLRLPAPNGTLKPVELQGAAGVGPLFVDPEQIELALTALLLNATLHGGDAIRIEVGRDGDGNVEISVVDTGRFEDHVDLAALYEPFMVGGDLKKRDTRGGLGLGLPLTRKLVELHGGEFEVRPGADGTAAVLRLPVWRSEQVH</sequence>
<dbReference type="SUPFAM" id="SSF47384">
    <property type="entry name" value="Homodimeric domain of signal transducing histidine kinase"/>
    <property type="match status" value="1"/>
</dbReference>
<dbReference type="Gene3D" id="3.30.565.10">
    <property type="entry name" value="Histidine kinase-like ATPase, C-terminal domain"/>
    <property type="match status" value="1"/>
</dbReference>
<evidence type="ECO:0000313" key="6">
    <source>
        <dbReference type="Proteomes" id="UP001597135"/>
    </source>
</evidence>
<dbReference type="SMART" id="SM00388">
    <property type="entry name" value="HisKA"/>
    <property type="match status" value="1"/>
</dbReference>
<dbReference type="PRINTS" id="PR00344">
    <property type="entry name" value="BCTRLSENSOR"/>
</dbReference>
<dbReference type="SMART" id="SM00387">
    <property type="entry name" value="HATPase_c"/>
    <property type="match status" value="1"/>
</dbReference>
<dbReference type="InterPro" id="IPR005467">
    <property type="entry name" value="His_kinase_dom"/>
</dbReference>
<dbReference type="PANTHER" id="PTHR43102:SF2">
    <property type="entry name" value="GAF DOMAIN-CONTAINING PROTEIN"/>
    <property type="match status" value="1"/>
</dbReference>
<dbReference type="Proteomes" id="UP001597135">
    <property type="component" value="Unassembled WGS sequence"/>
</dbReference>
<organism evidence="5 6">
    <name type="scientific">Litorisediminicola beolgyonensis</name>
    <dbReference type="NCBI Taxonomy" id="1173614"/>
    <lineage>
        <taxon>Bacteria</taxon>
        <taxon>Pseudomonadati</taxon>
        <taxon>Pseudomonadota</taxon>
        <taxon>Alphaproteobacteria</taxon>
        <taxon>Rhodobacterales</taxon>
        <taxon>Paracoccaceae</taxon>
        <taxon>Litorisediminicola</taxon>
    </lineage>
</organism>
<proteinExistence type="predicted"/>
<evidence type="ECO:0000313" key="5">
    <source>
        <dbReference type="EMBL" id="MFD1341095.1"/>
    </source>
</evidence>
<dbReference type="EMBL" id="JBHTMU010000001">
    <property type="protein sequence ID" value="MFD1341095.1"/>
    <property type="molecule type" value="Genomic_DNA"/>
</dbReference>
<evidence type="ECO:0000259" key="4">
    <source>
        <dbReference type="PROSITE" id="PS50109"/>
    </source>
</evidence>
<keyword evidence="5" id="KW-0547">Nucleotide-binding</keyword>
<dbReference type="EC" id="2.7.13.3" evidence="2"/>